<keyword evidence="7" id="KW-0788">Thiol protease</keyword>
<dbReference type="GO" id="GO:0003723">
    <property type="term" value="F:RNA binding"/>
    <property type="evidence" value="ECO:0007669"/>
    <property type="project" value="InterPro"/>
</dbReference>
<evidence type="ECO:0000259" key="12">
    <source>
        <dbReference type="PROSITE" id="PS51874"/>
    </source>
</evidence>
<evidence type="ECO:0000256" key="4">
    <source>
        <dbReference type="ARBA" id="ARBA00022695"/>
    </source>
</evidence>
<keyword evidence="6" id="KW-0378">Hydrolase</keyword>
<feature type="domain" description="RdRp catalytic" evidence="10">
    <location>
        <begin position="1469"/>
        <end position="1629"/>
    </location>
</feature>
<dbReference type="InterPro" id="IPR009003">
    <property type="entry name" value="Peptidase_S1_PA"/>
</dbReference>
<dbReference type="GO" id="GO:0004197">
    <property type="term" value="F:cysteine-type endopeptidase activity"/>
    <property type="evidence" value="ECO:0007669"/>
    <property type="project" value="InterPro"/>
</dbReference>
<feature type="domain" description="SF3 helicase" evidence="11">
    <location>
        <begin position="433"/>
        <end position="601"/>
    </location>
</feature>
<dbReference type="GO" id="GO:0003968">
    <property type="term" value="F:RNA-directed RNA polymerase activity"/>
    <property type="evidence" value="ECO:0007669"/>
    <property type="project" value="UniProtKB-KW"/>
</dbReference>
<dbReference type="InterPro" id="IPR000605">
    <property type="entry name" value="Helicase_SF3_ssDNA/RNA_vir"/>
</dbReference>
<keyword evidence="9" id="KW-0693">Viral RNA replication</keyword>
<evidence type="ECO:0008006" key="14">
    <source>
        <dbReference type="Google" id="ProtNLM"/>
    </source>
</evidence>
<dbReference type="EMBL" id="MN832462">
    <property type="protein sequence ID" value="QKK82966.1"/>
    <property type="molecule type" value="Genomic_RNA"/>
</dbReference>
<organism evidence="13">
    <name type="scientific">Trichosanthes kirilowii picorna-like virus</name>
    <dbReference type="NCBI Taxonomy" id="2739857"/>
    <lineage>
        <taxon>Viruses</taxon>
        <taxon>Riboviria</taxon>
        <taxon>Orthornavirae</taxon>
        <taxon>Pisuviricota</taxon>
        <taxon>Pisoniviricetes</taxon>
        <taxon>Picornavirales</taxon>
    </lineage>
</organism>
<keyword evidence="3" id="KW-0808">Transferase</keyword>
<dbReference type="PROSITE" id="PS50507">
    <property type="entry name" value="RDRP_SSRNA_POS"/>
    <property type="match status" value="1"/>
</dbReference>
<dbReference type="Pfam" id="PF00680">
    <property type="entry name" value="RdRP_1"/>
    <property type="match status" value="1"/>
</dbReference>
<sequence length="1762" mass="198725">MATTQQIINCSYPLSFNVWYTKGDERNVLRELLSHGAFNFETNWCAKWNERMQAERRADSVLNWSQIVTYPMRLHRISLVARNPGFDVFGGFDDCGVPYCFYGRRGATPPSTCIMYYTIYKDMGLLSFNSADSRKILCYYMNYVRYPKLNYVPAHSQGLFSAYQTLHQHKTEISSLMSMAQETIKTIEERTRALGEHCERYMQSYITMVVDGILLLIDLYLAETPLQYTLWVARALLRFVPATVTSYMQTLFDKVLSFFLGNNNSTPSVSNVGARSEGATHSGQATTFFEAMVGIVSCVMIGANVNTSSMKAASVDFLKYFPHVTNIPRMAQAVTWLFENGKSVVVWAIRYFAKYVLPAEWSAKLFYMEESGNIEQWIDRVEYYSTYLGLIDLSTSLKARLEVAALYATGKKIMAECVNKPQWMLSGYLQMIWKKCTEAFNTMNKTKFKGKRVRPFTIKLKGSTHIGKTHFLKSILAPTLADALGVDPERSSFTRVCTSDYLEPYMGEPIFMIPDLGTAPEGKDYSECMGYIDSTDLVLNYAFEMKGAMFSSVCLLMGSNIAYPTPKELPDHEALWTRINEHMFEVEISPKYREFVRPDGVLDGKALMAKHGVVRDLHIFRRMHMLKGEGIGRGSKGNGLDEVYDTNQFLLWAVENFAQTMENASKLNETFIAPVNPDARERLRLATSPHLFNAGVVTQGLFDEDCTNPFGTDEHLANLARLEAYEALHKSDEEAAQDQEWWPAGDYENGAVKSEWNALIIDPEYECITNPSIRDSPNFEANKKLYASMVKKKGFFKSIWDKIKTAFEMCKEKVVSWVKNPILWVMVVGMGLGMLKEYVTQKLTPVCTHSTNCVVKNVRGRPCNVACGSVCGCIHGAECRPNKVMCAFGTDEELDDLIVELGLAEAKTEVGVVSGSSVANKLAKRIVAARTAKPRIVHSKSEGQVHEDTIDLVFKHALVTVSGNGVHMAGLRIKGHRILMPSHFVHQGQFQDGDYITISQPGNGNPTETIVAFNSQSVKYISHDKGDLIQDSPCMWDVGPQLGNQSKDITKFFIKNNDLVALRTISCALLRNFNNDPKILVSKAKLIEAIAYDSSLTKYDARLGKVVPANRYYIPRGLEYNMHAGAGACGSPLIIYSGVSPRTIFGVHLSGGYSSLSYGCPVTQEDLECYDRQFGAMTEGYYARGTRTICEMPLDMELSEDLEMSKVLPEGDYVIHGVVSPAASIRPASKTQIIPTVLHGAWEVTKEPAVLRPGDPRSESDVSPMQKCLRKYGEGIEEPLPVIYEIFAEGLSETWRKVKPLAGGVVMNLEQAINGLDVEHIDAINMDASPGYPWVKFRPKGEKGKKYLFEQDGCYENTAPRYVAKEELKQAVRHRMREACYGRRVQTVVSDQLKDEKRSLQKIKEGNTRMFSSLPVDHLLCERMLSMDFIASMMDHRVDQGKNEAYVAIGMDPTGPQFNDLYKRLSVYQNWFDGDFKNLDGKEPATILDIQAKLKYEWYSRSVHFLPSFEQMLKDLDIELEIPLNEAARNVYEVFACDIYNTLHLALNVVYERKRGMPSGHLLTSVFNSGTTLFYLFVAWVVVCARQAEAGVPGMKDLVSYDAFREHVKVVVFGDDFVASVSDFAAKFYNFKVVSDIMNQMKIGMTPGNKTAEAREFVPFDEITFLKRSFRIHPGRNVCMGRLDFEAITHSLMWQHENDDHVAMLQQNLEGAMREMVAFGQANFNEFRDVVVEKLNQVGGEYAACTVHQYRTLERQLLAKFD</sequence>
<dbReference type="GO" id="GO:0039694">
    <property type="term" value="P:viral RNA genome replication"/>
    <property type="evidence" value="ECO:0007669"/>
    <property type="project" value="InterPro"/>
</dbReference>
<dbReference type="GO" id="GO:0006508">
    <property type="term" value="P:proteolysis"/>
    <property type="evidence" value="ECO:0007669"/>
    <property type="project" value="UniProtKB-KW"/>
</dbReference>
<evidence type="ECO:0000256" key="7">
    <source>
        <dbReference type="ARBA" id="ARBA00022807"/>
    </source>
</evidence>
<keyword evidence="5" id="KW-0547">Nucleotide-binding</keyword>
<dbReference type="GO" id="GO:0003724">
    <property type="term" value="F:RNA helicase activity"/>
    <property type="evidence" value="ECO:0007669"/>
    <property type="project" value="InterPro"/>
</dbReference>
<dbReference type="CDD" id="cd23169">
    <property type="entry name" value="ps-ssRNAv-Picornavirales"/>
    <property type="match status" value="1"/>
</dbReference>
<dbReference type="SUPFAM" id="SSF56672">
    <property type="entry name" value="DNA/RNA polymerases"/>
    <property type="match status" value="1"/>
</dbReference>
<keyword evidence="1" id="KW-0696">RNA-directed RNA polymerase</keyword>
<evidence type="ECO:0000313" key="13">
    <source>
        <dbReference type="EMBL" id="QKK82966.1"/>
    </source>
</evidence>
<evidence type="ECO:0000259" key="10">
    <source>
        <dbReference type="PROSITE" id="PS50507"/>
    </source>
</evidence>
<evidence type="ECO:0000256" key="5">
    <source>
        <dbReference type="ARBA" id="ARBA00022741"/>
    </source>
</evidence>
<evidence type="ECO:0000256" key="8">
    <source>
        <dbReference type="ARBA" id="ARBA00022840"/>
    </source>
</evidence>
<dbReference type="InterPro" id="IPR007094">
    <property type="entry name" value="RNA-dir_pol_PSvirus"/>
</dbReference>
<evidence type="ECO:0000256" key="6">
    <source>
        <dbReference type="ARBA" id="ARBA00022801"/>
    </source>
</evidence>
<feature type="domain" description="Peptidase C3" evidence="12">
    <location>
        <begin position="943"/>
        <end position="1167"/>
    </location>
</feature>
<dbReference type="Gene3D" id="3.30.70.270">
    <property type="match status" value="1"/>
</dbReference>
<dbReference type="PROSITE" id="PS51218">
    <property type="entry name" value="SF3_HELICASE_2"/>
    <property type="match status" value="1"/>
</dbReference>
<dbReference type="GO" id="GO:0006351">
    <property type="term" value="P:DNA-templated transcription"/>
    <property type="evidence" value="ECO:0007669"/>
    <property type="project" value="InterPro"/>
</dbReference>
<dbReference type="InterPro" id="IPR044067">
    <property type="entry name" value="PCV_3C_PRO"/>
</dbReference>
<evidence type="ECO:0000259" key="11">
    <source>
        <dbReference type="PROSITE" id="PS51218"/>
    </source>
</evidence>
<dbReference type="InterPro" id="IPR001205">
    <property type="entry name" value="RNA-dir_pol_C"/>
</dbReference>
<dbReference type="PROSITE" id="PS51874">
    <property type="entry name" value="PCV_3C_PRO"/>
    <property type="match status" value="1"/>
</dbReference>
<proteinExistence type="predicted"/>
<dbReference type="InterPro" id="IPR014759">
    <property type="entry name" value="Helicase_SF3_ssRNA_vir"/>
</dbReference>
<dbReference type="SUPFAM" id="SSF50494">
    <property type="entry name" value="Trypsin-like serine proteases"/>
    <property type="match status" value="1"/>
</dbReference>
<dbReference type="GO" id="GO:0005524">
    <property type="term" value="F:ATP binding"/>
    <property type="evidence" value="ECO:0007669"/>
    <property type="project" value="UniProtKB-KW"/>
</dbReference>
<keyword evidence="8" id="KW-0067">ATP-binding</keyword>
<evidence type="ECO:0000256" key="1">
    <source>
        <dbReference type="ARBA" id="ARBA00022484"/>
    </source>
</evidence>
<keyword evidence="4" id="KW-0548">Nucleotidyltransferase</keyword>
<name>A0A6M9BKJ6_9VIRU</name>
<evidence type="ECO:0000256" key="9">
    <source>
        <dbReference type="ARBA" id="ARBA00022953"/>
    </source>
</evidence>
<reference evidence="13" key="1">
    <citation type="submission" date="2019-12" db="EMBL/GenBank/DDBJ databases">
        <title>Viral genomes from plants on the riverside of the ancient canal in Zhenjiang city, China.</title>
        <authorList>
            <person name="Lu X."/>
            <person name="Yang X.S."/>
            <person name="Zhang W."/>
        </authorList>
    </citation>
    <scope>NUCLEOTIDE SEQUENCE</scope>
    <source>
        <strain evidence="13">Pt111-pic-5</strain>
    </source>
</reference>
<accession>A0A6M9BKJ6</accession>
<keyword evidence="2" id="KW-0645">Protease</keyword>
<dbReference type="InterPro" id="IPR043502">
    <property type="entry name" value="DNA/RNA_pol_sf"/>
</dbReference>
<dbReference type="Pfam" id="PF00910">
    <property type="entry name" value="RNA_helicase"/>
    <property type="match status" value="1"/>
</dbReference>
<protein>
    <recommendedName>
        <fullName evidence="14">RNA-directed RNA polymerase</fullName>
    </recommendedName>
</protein>
<evidence type="ECO:0000256" key="3">
    <source>
        <dbReference type="ARBA" id="ARBA00022679"/>
    </source>
</evidence>
<evidence type="ECO:0000256" key="2">
    <source>
        <dbReference type="ARBA" id="ARBA00022670"/>
    </source>
</evidence>
<dbReference type="InterPro" id="IPR043128">
    <property type="entry name" value="Rev_trsase/Diguanyl_cyclase"/>
</dbReference>